<dbReference type="EMBL" id="CAEZYZ010000097">
    <property type="protein sequence ID" value="CAB4747916.1"/>
    <property type="molecule type" value="Genomic_DNA"/>
</dbReference>
<accession>A0A6J6TL50</accession>
<protein>
    <submittedName>
        <fullName evidence="1">Unannotated protein</fullName>
    </submittedName>
</protein>
<sequence>MNSHEHPDGLAEIVRTSLGRYWFLDGRPNFDDEHAAAGHILRSPNGSFEIRGLADADIDPFARLKALLPGAVVAATPDSGVLFLPVASLGGTANFDGFRASFRSFSAPAIIWNPDDRAWQPSRQGSVSSWSTCLEAQGRSTASTRRPIQSQNPTWNCLRHSLRACKVELNRSRSPARTAARGDAASNACLIRDVGTPVPMHCSIAIPAVTIRTRSHQPICSSSSSR</sequence>
<name>A0A6J6TL50_9ZZZZ</name>
<evidence type="ECO:0000313" key="1">
    <source>
        <dbReference type="EMBL" id="CAB4747916.1"/>
    </source>
</evidence>
<gene>
    <name evidence="1" type="ORF">UFOPK2810_00694</name>
</gene>
<dbReference type="AlphaFoldDB" id="A0A6J6TL50"/>
<organism evidence="1">
    <name type="scientific">freshwater metagenome</name>
    <dbReference type="NCBI Taxonomy" id="449393"/>
    <lineage>
        <taxon>unclassified sequences</taxon>
        <taxon>metagenomes</taxon>
        <taxon>ecological metagenomes</taxon>
    </lineage>
</organism>
<proteinExistence type="predicted"/>
<reference evidence="1" key="1">
    <citation type="submission" date="2020-05" db="EMBL/GenBank/DDBJ databases">
        <authorList>
            <person name="Chiriac C."/>
            <person name="Salcher M."/>
            <person name="Ghai R."/>
            <person name="Kavagutti S V."/>
        </authorList>
    </citation>
    <scope>NUCLEOTIDE SEQUENCE</scope>
</reference>